<evidence type="ECO:0000256" key="1">
    <source>
        <dbReference type="ARBA" id="ARBA00007553"/>
    </source>
</evidence>
<dbReference type="InParanoid" id="A0A1S3G4J5"/>
<comment type="similarity">
    <text evidence="1">Belongs to the N-acetylmuramoyl-L-alanine amidase 2 family.</text>
</comment>
<dbReference type="GO" id="GO:0002376">
    <property type="term" value="P:immune system process"/>
    <property type="evidence" value="ECO:0007669"/>
    <property type="project" value="UniProtKB-KW"/>
</dbReference>
<evidence type="ECO:0000256" key="3">
    <source>
        <dbReference type="SAM" id="MobiDB-lite"/>
    </source>
</evidence>
<feature type="domain" description="N-acetylmuramoyl-L-alanine amidase" evidence="5">
    <location>
        <begin position="307"/>
        <end position="446"/>
    </location>
</feature>
<dbReference type="InterPro" id="IPR006619">
    <property type="entry name" value="PGRP_domain_met/bac"/>
</dbReference>
<dbReference type="InterPro" id="IPR002502">
    <property type="entry name" value="Amidase_domain"/>
</dbReference>
<dbReference type="OrthoDB" id="10001926at2759"/>
<evidence type="ECO:0000259" key="6">
    <source>
        <dbReference type="SMART" id="SM00701"/>
    </source>
</evidence>
<evidence type="ECO:0000256" key="2">
    <source>
        <dbReference type="ARBA" id="ARBA00022859"/>
    </source>
</evidence>
<organism evidence="7 8">
    <name type="scientific">Dipodomys ordii</name>
    <name type="common">Ord's kangaroo rat</name>
    <dbReference type="NCBI Taxonomy" id="10020"/>
    <lineage>
        <taxon>Eukaryota</taxon>
        <taxon>Metazoa</taxon>
        <taxon>Chordata</taxon>
        <taxon>Craniata</taxon>
        <taxon>Vertebrata</taxon>
        <taxon>Euteleostomi</taxon>
        <taxon>Mammalia</taxon>
        <taxon>Eutheria</taxon>
        <taxon>Euarchontoglires</taxon>
        <taxon>Glires</taxon>
        <taxon>Rodentia</taxon>
        <taxon>Castorimorpha</taxon>
        <taxon>Heteromyidae</taxon>
        <taxon>Dipodomyinae</taxon>
        <taxon>Dipodomys</taxon>
    </lineage>
</organism>
<dbReference type="GO" id="GO:0009253">
    <property type="term" value="P:peptidoglycan catabolic process"/>
    <property type="evidence" value="ECO:0007669"/>
    <property type="project" value="InterPro"/>
</dbReference>
<dbReference type="PANTHER" id="PTHR11022:SF66">
    <property type="entry name" value="N-ACETYLMURAMOYL-L-ALANINE AMIDASE"/>
    <property type="match status" value="1"/>
</dbReference>
<proteinExistence type="inferred from homology"/>
<dbReference type="GO" id="GO:0008270">
    <property type="term" value="F:zinc ion binding"/>
    <property type="evidence" value="ECO:0007669"/>
    <property type="project" value="InterPro"/>
</dbReference>
<dbReference type="Proteomes" id="UP000081671">
    <property type="component" value="Unplaced"/>
</dbReference>
<feature type="chain" id="PRO_5010376849" evidence="4">
    <location>
        <begin position="21"/>
        <end position="464"/>
    </location>
</feature>
<keyword evidence="4" id="KW-0732">Signal</keyword>
<dbReference type="InterPro" id="IPR036505">
    <property type="entry name" value="Amidase/PGRP_sf"/>
</dbReference>
<evidence type="ECO:0000313" key="7">
    <source>
        <dbReference type="Proteomes" id="UP000081671"/>
    </source>
</evidence>
<evidence type="ECO:0000256" key="4">
    <source>
        <dbReference type="SAM" id="SignalP"/>
    </source>
</evidence>
<dbReference type="PANTHER" id="PTHR11022">
    <property type="entry name" value="PEPTIDOGLYCAN RECOGNITION PROTEIN"/>
    <property type="match status" value="1"/>
</dbReference>
<evidence type="ECO:0000259" key="5">
    <source>
        <dbReference type="SMART" id="SM00644"/>
    </source>
</evidence>
<dbReference type="FunCoup" id="A0A1S3G4J5">
    <property type="interactions" value="20"/>
</dbReference>
<feature type="region of interest" description="Disordered" evidence="3">
    <location>
        <begin position="133"/>
        <end position="154"/>
    </location>
</feature>
<keyword evidence="2" id="KW-0391">Immunity</keyword>
<accession>A0A1S3G4J5</accession>
<dbReference type="KEGG" id="dord:105994651"/>
<dbReference type="AlphaFoldDB" id="A0A1S3G4J5"/>
<dbReference type="GeneID" id="105994651"/>
<dbReference type="CDD" id="cd06583">
    <property type="entry name" value="PGRP"/>
    <property type="match status" value="1"/>
</dbReference>
<sequence>MAGGHLCFLLVLLLWPGGSADSLPLLMDSIIQAVAELEQKELEGGPAASVRVLLSAGPPGGLPRFLRDSVSPGASPLDPDPLGAELRALVDRVAQHEVRGRQERGVLLAPDGSTVALRPLLLGLEAGQQGRRAVPLGDGLRPPGDTGGDTLAGSRNDSANVTWVGEQAEPPAAVDSLLAAALATELGLAFLHPRPIPSPPGLGSEGCWDRLSSPQNFTLLDPPTTPLTMAFLNGALDGVLLGEHLSRLPPPRPRLSLLLGQYYGAGVDGDPGFRSNFRRQRGAALISAPNLAQQVWGALILLQSLEPRHPQLHNRSREQLAQAASYASQEFTQAFLGCAASLRAVQRFHQGVRGWDDVGYSFVVGSDGYVYEGRGWHWVGAHTRGYNFRGFGVAFIGDYTASLPTAAALRTVRDGLPRCASRAGLLRPDYKLLGHRQLRRGTDCPGDALFHLLRTWPHFIQTVN</sequence>
<name>A0A1S3G4J5_DIPOR</name>
<gene>
    <name evidence="8" type="primary">Pglyrp2</name>
</gene>
<dbReference type="InterPro" id="IPR015510">
    <property type="entry name" value="PGRP"/>
</dbReference>
<dbReference type="CTD" id="114770"/>
<dbReference type="Pfam" id="PF01510">
    <property type="entry name" value="Amidase_2"/>
    <property type="match status" value="1"/>
</dbReference>
<dbReference type="GO" id="GO:0008745">
    <property type="term" value="F:N-acetylmuramoyl-L-alanine amidase activity"/>
    <property type="evidence" value="ECO:0007669"/>
    <property type="project" value="InterPro"/>
</dbReference>
<dbReference type="Gene3D" id="3.40.80.10">
    <property type="entry name" value="Peptidoglycan recognition protein-like"/>
    <property type="match status" value="1"/>
</dbReference>
<dbReference type="SMART" id="SM00644">
    <property type="entry name" value="Ami_2"/>
    <property type="match status" value="1"/>
</dbReference>
<dbReference type="SMART" id="SM00701">
    <property type="entry name" value="PGRP"/>
    <property type="match status" value="1"/>
</dbReference>
<dbReference type="FunFam" id="3.40.80.10:FF:000001">
    <property type="entry name" value="Peptidoglycan recognition protein 1"/>
    <property type="match status" value="1"/>
</dbReference>
<feature type="signal peptide" evidence="4">
    <location>
        <begin position="1"/>
        <end position="20"/>
    </location>
</feature>
<dbReference type="RefSeq" id="XP_012883736.1">
    <property type="nucleotide sequence ID" value="XM_013028282.1"/>
</dbReference>
<feature type="domain" description="Peptidoglycan recognition protein family" evidence="6">
    <location>
        <begin position="310"/>
        <end position="439"/>
    </location>
</feature>
<evidence type="ECO:0000313" key="8">
    <source>
        <dbReference type="RefSeq" id="XP_012883736.1"/>
    </source>
</evidence>
<keyword evidence="7" id="KW-1185">Reference proteome</keyword>
<reference evidence="8" key="1">
    <citation type="submission" date="2025-08" db="UniProtKB">
        <authorList>
            <consortium name="RefSeq"/>
        </authorList>
    </citation>
    <scope>IDENTIFICATION</scope>
    <source>
        <tissue evidence="8">Kidney</tissue>
    </source>
</reference>
<protein>
    <submittedName>
        <fullName evidence="8">N-acetylmuramoyl-L-alanine amidase</fullName>
    </submittedName>
</protein>
<dbReference type="GO" id="GO:0051239">
    <property type="term" value="P:regulation of multicellular organismal process"/>
    <property type="evidence" value="ECO:0007669"/>
    <property type="project" value="UniProtKB-ARBA"/>
</dbReference>
<dbReference type="SUPFAM" id="SSF55846">
    <property type="entry name" value="N-acetylmuramoyl-L-alanine amidase-like"/>
    <property type="match status" value="1"/>
</dbReference>
<dbReference type="STRING" id="10020.ENSDORP00000025127"/>